<dbReference type="SUPFAM" id="SSF54106">
    <property type="entry name" value="LysM domain"/>
    <property type="match status" value="1"/>
</dbReference>
<dbReference type="SMART" id="SM00257">
    <property type="entry name" value="LysM"/>
    <property type="match status" value="1"/>
</dbReference>
<comment type="caution">
    <text evidence="4">The sequence shown here is derived from an EMBL/GenBank/DDBJ whole genome shotgun (WGS) entry which is preliminary data.</text>
</comment>
<proteinExistence type="inferred from homology"/>
<dbReference type="InterPro" id="IPR008258">
    <property type="entry name" value="Transglycosylase_SLT_dom_1"/>
</dbReference>
<dbReference type="RefSeq" id="WP_250604390.1">
    <property type="nucleotide sequence ID" value="NZ_JAMOKX010000004.1"/>
</dbReference>
<organism evidence="4 5">
    <name type="scientific">Helicobacter colisuis</name>
    <dbReference type="NCBI Taxonomy" id="2949739"/>
    <lineage>
        <taxon>Bacteria</taxon>
        <taxon>Pseudomonadati</taxon>
        <taxon>Campylobacterota</taxon>
        <taxon>Epsilonproteobacteria</taxon>
        <taxon>Campylobacterales</taxon>
        <taxon>Helicobacteraceae</taxon>
        <taxon>Helicobacter</taxon>
    </lineage>
</organism>
<gene>
    <name evidence="4" type="ORF">NCR95_05575</name>
</gene>
<keyword evidence="5" id="KW-1185">Reference proteome</keyword>
<dbReference type="SUPFAM" id="SSF53955">
    <property type="entry name" value="Lysozyme-like"/>
    <property type="match status" value="1"/>
</dbReference>
<feature type="chain" id="PRO_5045091435" evidence="2">
    <location>
        <begin position="17"/>
        <end position="357"/>
    </location>
</feature>
<dbReference type="InterPro" id="IPR023346">
    <property type="entry name" value="Lysozyme-like_dom_sf"/>
</dbReference>
<dbReference type="EMBL" id="JAMOKX010000004">
    <property type="protein sequence ID" value="MCL9819635.1"/>
    <property type="molecule type" value="Genomic_DNA"/>
</dbReference>
<evidence type="ECO:0000313" key="4">
    <source>
        <dbReference type="EMBL" id="MCL9819635.1"/>
    </source>
</evidence>
<evidence type="ECO:0000256" key="2">
    <source>
        <dbReference type="SAM" id="SignalP"/>
    </source>
</evidence>
<dbReference type="InterPro" id="IPR036779">
    <property type="entry name" value="LysM_dom_sf"/>
</dbReference>
<protein>
    <submittedName>
        <fullName evidence="4">Transglycosylase SLT domain-containing protein</fullName>
    </submittedName>
</protein>
<dbReference type="PROSITE" id="PS51782">
    <property type="entry name" value="LYSM"/>
    <property type="match status" value="1"/>
</dbReference>
<dbReference type="PANTHER" id="PTHR37423">
    <property type="entry name" value="SOLUBLE LYTIC MUREIN TRANSGLYCOSYLASE-RELATED"/>
    <property type="match status" value="1"/>
</dbReference>
<evidence type="ECO:0000256" key="1">
    <source>
        <dbReference type="ARBA" id="ARBA00007734"/>
    </source>
</evidence>
<keyword evidence="2" id="KW-0732">Signal</keyword>
<dbReference type="InterPro" id="IPR018392">
    <property type="entry name" value="LysM"/>
</dbReference>
<feature type="domain" description="LysM" evidence="3">
    <location>
        <begin position="308"/>
        <end position="352"/>
    </location>
</feature>
<sequence>MKIILILLLSFSYALSQFNSTTYDLKNEEVLKTFDVNPDFLNNPYFIDVKNSFLGEIKQDYLLKKFKDNYEFIPTLKAMFLEEDIPQEFLYLAMIESGFSLSAKSNKRAVGMWQFVPKTAQSLGLDINTQIDERKDLIKSTKAAIVYLKSLKQQFGKWYLAAIAYNCGEGRLRKAIKEANSDSLSILLDTEKKYIPLESRMYIRKILSLSLLFHNVNMLKTNDYDYFLNRGANSLLATIEVAPATPLAKIAREANLPLNKLKAYNPQFKRNITPTYAKIYSIYLPYQFLATYKTNTIDKVAIQNKPYILHRVNKGDTIYSISKHYGVSSKTITQYNAIKNANSLSINQEIVIPLEQG</sequence>
<dbReference type="CDD" id="cd16894">
    <property type="entry name" value="MltD-like"/>
    <property type="match status" value="1"/>
</dbReference>
<dbReference type="Pfam" id="PF01476">
    <property type="entry name" value="LysM"/>
    <property type="match status" value="1"/>
</dbReference>
<feature type="signal peptide" evidence="2">
    <location>
        <begin position="1"/>
        <end position="16"/>
    </location>
</feature>
<comment type="similarity">
    <text evidence="1">Belongs to the transglycosylase Slt family.</text>
</comment>
<name>A0ABT0TUM6_9HELI</name>
<accession>A0ABT0TUM6</accession>
<dbReference type="Gene3D" id="3.10.350.10">
    <property type="entry name" value="LysM domain"/>
    <property type="match status" value="1"/>
</dbReference>
<dbReference type="Pfam" id="PF01464">
    <property type="entry name" value="SLT"/>
    <property type="match status" value="1"/>
</dbReference>
<evidence type="ECO:0000313" key="5">
    <source>
        <dbReference type="Proteomes" id="UP001057522"/>
    </source>
</evidence>
<dbReference type="Gene3D" id="1.10.530.10">
    <property type="match status" value="1"/>
</dbReference>
<dbReference type="Proteomes" id="UP001057522">
    <property type="component" value="Unassembled WGS sequence"/>
</dbReference>
<dbReference type="PANTHER" id="PTHR37423:SF2">
    <property type="entry name" value="MEMBRANE-BOUND LYTIC MUREIN TRANSGLYCOSYLASE C"/>
    <property type="match status" value="1"/>
</dbReference>
<evidence type="ECO:0000259" key="3">
    <source>
        <dbReference type="PROSITE" id="PS51782"/>
    </source>
</evidence>
<reference evidence="4" key="1">
    <citation type="submission" date="2022-06" db="EMBL/GenBank/DDBJ databases">
        <title>Helicobacter colisuis sp. nov.</title>
        <authorList>
            <person name="Papic B."/>
            <person name="Gruntar I."/>
        </authorList>
    </citation>
    <scope>NUCLEOTIDE SEQUENCE</scope>
    <source>
        <strain evidence="4">11154-15</strain>
    </source>
</reference>
<dbReference type="CDD" id="cd00118">
    <property type="entry name" value="LysM"/>
    <property type="match status" value="1"/>
</dbReference>